<dbReference type="Pfam" id="PF01471">
    <property type="entry name" value="PG_binding_1"/>
    <property type="match status" value="2"/>
</dbReference>
<comment type="similarity">
    <text evidence="1">Belongs to the peptidase C40 family.</text>
</comment>
<keyword evidence="2" id="KW-0645">Protease</keyword>
<reference evidence="6 7" key="1">
    <citation type="journal article" date="2005" name="Int. J. Syst. Evol. Microbiol.">
        <title>Bacillus litoralis sp. nov., isolated from a tidal flat of the Yellow Sea in Korea.</title>
        <authorList>
            <person name="Yoon J.H."/>
            <person name="Oh T.K."/>
        </authorList>
    </citation>
    <scope>NUCLEOTIDE SEQUENCE [LARGE SCALE GENOMIC DNA]</scope>
    <source>
        <strain evidence="6 7">SW-211</strain>
    </source>
</reference>
<evidence type="ECO:0000259" key="5">
    <source>
        <dbReference type="PROSITE" id="PS51935"/>
    </source>
</evidence>
<dbReference type="InterPro" id="IPR002477">
    <property type="entry name" value="Peptidoglycan-bd-like"/>
</dbReference>
<dbReference type="EMBL" id="VOQF01000001">
    <property type="protein sequence ID" value="TXC93205.1"/>
    <property type="molecule type" value="Genomic_DNA"/>
</dbReference>
<gene>
    <name evidence="6" type="ORF">FS935_03150</name>
</gene>
<dbReference type="GO" id="GO:0006508">
    <property type="term" value="P:proteolysis"/>
    <property type="evidence" value="ECO:0007669"/>
    <property type="project" value="UniProtKB-KW"/>
</dbReference>
<dbReference type="OrthoDB" id="9813368at2"/>
<evidence type="ECO:0000256" key="1">
    <source>
        <dbReference type="ARBA" id="ARBA00007074"/>
    </source>
</evidence>
<dbReference type="InterPro" id="IPR000064">
    <property type="entry name" value="NLP_P60_dom"/>
</dbReference>
<protein>
    <recommendedName>
        <fullName evidence="5">NlpC/P60 domain-containing protein</fullName>
    </recommendedName>
</protein>
<evidence type="ECO:0000313" key="6">
    <source>
        <dbReference type="EMBL" id="TXC93205.1"/>
    </source>
</evidence>
<dbReference type="Proteomes" id="UP000321363">
    <property type="component" value="Unassembled WGS sequence"/>
</dbReference>
<organism evidence="6 7">
    <name type="scientific">Metabacillus litoralis</name>
    <dbReference type="NCBI Taxonomy" id="152268"/>
    <lineage>
        <taxon>Bacteria</taxon>
        <taxon>Bacillati</taxon>
        <taxon>Bacillota</taxon>
        <taxon>Bacilli</taxon>
        <taxon>Bacillales</taxon>
        <taxon>Bacillaceae</taxon>
        <taxon>Metabacillus</taxon>
    </lineage>
</organism>
<sequence>MSIASSAKEAFVISSVAAGIMLSGPSLVKAGVSADQNDNKHVSIETSQIIRYGHMGQIVENVQTKLTNLTLYNGSIDAVYGKRTEEAVKQFQRLHHLKVDGIVGKETLTKLTTLNSSPKELVFGDHSEEVEPFQQQLKKLNYYEGQIDGIFGPLTLKAVKKYQKKNNLHVTGKINTPTQIHLLSNRNKKGKTLKSVKVKAIQTTEVKSSVTSIAKSLIGTNYVWGGTSPSGFDCSGFIKYVYEKADILLPRTVNEIWNYSKDVQKVGVGDIVFFETYKPGPSHAGIYLGNGQFIHTSSSNGVTISELSNSYWNARYLGAKRIPNS</sequence>
<dbReference type="InterPro" id="IPR051202">
    <property type="entry name" value="Peptidase_C40"/>
</dbReference>
<dbReference type="Pfam" id="PF00877">
    <property type="entry name" value="NLPC_P60"/>
    <property type="match status" value="1"/>
</dbReference>
<dbReference type="SUPFAM" id="SSF54001">
    <property type="entry name" value="Cysteine proteinases"/>
    <property type="match status" value="1"/>
</dbReference>
<evidence type="ECO:0000256" key="2">
    <source>
        <dbReference type="ARBA" id="ARBA00022670"/>
    </source>
</evidence>
<dbReference type="InterPro" id="IPR036365">
    <property type="entry name" value="PGBD-like_sf"/>
</dbReference>
<dbReference type="GO" id="GO:0008234">
    <property type="term" value="F:cysteine-type peptidase activity"/>
    <property type="evidence" value="ECO:0007669"/>
    <property type="project" value="UniProtKB-KW"/>
</dbReference>
<feature type="domain" description="NlpC/P60" evidence="5">
    <location>
        <begin position="204"/>
        <end position="323"/>
    </location>
</feature>
<keyword evidence="3" id="KW-0378">Hydrolase</keyword>
<name>A0A5C6W8B6_9BACI</name>
<keyword evidence="4" id="KW-0788">Thiol protease</keyword>
<dbReference type="Gene3D" id="3.90.1720.10">
    <property type="entry name" value="endopeptidase domain like (from Nostoc punctiforme)"/>
    <property type="match status" value="1"/>
</dbReference>
<dbReference type="SUPFAM" id="SSF47090">
    <property type="entry name" value="PGBD-like"/>
    <property type="match status" value="2"/>
</dbReference>
<comment type="caution">
    <text evidence="6">The sequence shown here is derived from an EMBL/GenBank/DDBJ whole genome shotgun (WGS) entry which is preliminary data.</text>
</comment>
<keyword evidence="7" id="KW-1185">Reference proteome</keyword>
<dbReference type="PANTHER" id="PTHR47053:SF1">
    <property type="entry name" value="MUREIN DD-ENDOPEPTIDASE MEPH-RELATED"/>
    <property type="match status" value="1"/>
</dbReference>
<dbReference type="InterPro" id="IPR038765">
    <property type="entry name" value="Papain-like_cys_pep_sf"/>
</dbReference>
<evidence type="ECO:0000256" key="3">
    <source>
        <dbReference type="ARBA" id="ARBA00022801"/>
    </source>
</evidence>
<dbReference type="Gene3D" id="1.10.101.10">
    <property type="entry name" value="PGBD-like superfamily/PGBD"/>
    <property type="match status" value="2"/>
</dbReference>
<dbReference type="InterPro" id="IPR036366">
    <property type="entry name" value="PGBDSf"/>
</dbReference>
<evidence type="ECO:0000256" key="4">
    <source>
        <dbReference type="ARBA" id="ARBA00022807"/>
    </source>
</evidence>
<evidence type="ECO:0000313" key="7">
    <source>
        <dbReference type="Proteomes" id="UP000321363"/>
    </source>
</evidence>
<proteinExistence type="inferred from homology"/>
<dbReference type="PROSITE" id="PS51935">
    <property type="entry name" value="NLPC_P60"/>
    <property type="match status" value="1"/>
</dbReference>
<dbReference type="AlphaFoldDB" id="A0A5C6W8B6"/>
<dbReference type="RefSeq" id="WP_146946064.1">
    <property type="nucleotide sequence ID" value="NZ_VOQF01000001.1"/>
</dbReference>
<accession>A0A5C6W8B6</accession>
<dbReference type="PANTHER" id="PTHR47053">
    <property type="entry name" value="MUREIN DD-ENDOPEPTIDASE MEPH-RELATED"/>
    <property type="match status" value="1"/>
</dbReference>